<dbReference type="InterPro" id="IPR051393">
    <property type="entry name" value="ABC_transporter_permease"/>
</dbReference>
<evidence type="ECO:0000256" key="1">
    <source>
        <dbReference type="ARBA" id="ARBA00004651"/>
    </source>
</evidence>
<evidence type="ECO:0000259" key="9">
    <source>
        <dbReference type="PROSITE" id="PS50928"/>
    </source>
</evidence>
<feature type="transmembrane region" description="Helical" evidence="7">
    <location>
        <begin position="139"/>
        <end position="160"/>
    </location>
</feature>
<feature type="transmembrane region" description="Helical" evidence="7">
    <location>
        <begin position="41"/>
        <end position="62"/>
    </location>
</feature>
<sequence>MGPAGLTLAATTHEARSGRRAGRSAATAAPRPGQRASRRRNLLWVALFLSPWLIGFLVFTAWPVMYSGYLSFTDYDVLTDPEWVGLENYERMLADPDVRLSLWNTFYFTAIQVPLQVVVALALALLLNQAGRAAGFFRTAFFLPKMTPPVAVGILLLLLFNGQDGLINQVLGWFGIEGPAWTTDPAWVKPGLILMSLWSVGSSVIILLAALRNVPSELYESARVDGASFFQRTVTITVPMISGPIFFIFVVNSIAGFQTFTESYTAFFGSGNTTYSNDAALFFAIYLFRQAFEFLEMGYASALAWLMFVIILIVTLIQLRVSRRFVYYEGEQR</sequence>
<protein>
    <submittedName>
        <fullName evidence="10">Carbohydrate ABC transporter permease</fullName>
    </submittedName>
</protein>
<feature type="region of interest" description="Disordered" evidence="8">
    <location>
        <begin position="11"/>
        <end position="33"/>
    </location>
</feature>
<keyword evidence="2 7" id="KW-0813">Transport</keyword>
<gene>
    <name evidence="10" type="ORF">ACFQQL_13845</name>
</gene>
<feature type="transmembrane region" description="Helical" evidence="7">
    <location>
        <begin position="232"/>
        <end position="255"/>
    </location>
</feature>
<dbReference type="PANTHER" id="PTHR30193:SF1">
    <property type="entry name" value="ABC TRANSPORTER PERMEASE PROTEIN YESP-RELATED"/>
    <property type="match status" value="1"/>
</dbReference>
<dbReference type="Pfam" id="PF00528">
    <property type="entry name" value="BPD_transp_1"/>
    <property type="match status" value="1"/>
</dbReference>
<keyword evidence="3" id="KW-1003">Cell membrane</keyword>
<name>A0ABW2QBQ6_9MICO</name>
<accession>A0ABW2QBQ6</accession>
<dbReference type="Proteomes" id="UP001596455">
    <property type="component" value="Unassembled WGS sequence"/>
</dbReference>
<organism evidence="10 11">
    <name type="scientific">Georgenia alba</name>
    <dbReference type="NCBI Taxonomy" id="2233858"/>
    <lineage>
        <taxon>Bacteria</taxon>
        <taxon>Bacillati</taxon>
        <taxon>Actinomycetota</taxon>
        <taxon>Actinomycetes</taxon>
        <taxon>Micrococcales</taxon>
        <taxon>Bogoriellaceae</taxon>
        <taxon>Georgenia</taxon>
    </lineage>
</organism>
<keyword evidence="11" id="KW-1185">Reference proteome</keyword>
<comment type="subcellular location">
    <subcellularLocation>
        <location evidence="1 7">Cell membrane</location>
        <topology evidence="1 7">Multi-pass membrane protein</topology>
    </subcellularLocation>
</comment>
<evidence type="ECO:0000313" key="11">
    <source>
        <dbReference type="Proteomes" id="UP001596455"/>
    </source>
</evidence>
<dbReference type="SUPFAM" id="SSF160964">
    <property type="entry name" value="MalF N-terminal region-like"/>
    <property type="match status" value="1"/>
</dbReference>
<dbReference type="InterPro" id="IPR000515">
    <property type="entry name" value="MetI-like"/>
</dbReference>
<proteinExistence type="inferred from homology"/>
<dbReference type="PANTHER" id="PTHR30193">
    <property type="entry name" value="ABC TRANSPORTER PERMEASE PROTEIN"/>
    <property type="match status" value="1"/>
</dbReference>
<evidence type="ECO:0000256" key="6">
    <source>
        <dbReference type="ARBA" id="ARBA00023136"/>
    </source>
</evidence>
<evidence type="ECO:0000256" key="7">
    <source>
        <dbReference type="RuleBase" id="RU363032"/>
    </source>
</evidence>
<evidence type="ECO:0000256" key="2">
    <source>
        <dbReference type="ARBA" id="ARBA00022448"/>
    </source>
</evidence>
<keyword evidence="5 7" id="KW-1133">Transmembrane helix</keyword>
<evidence type="ECO:0000256" key="5">
    <source>
        <dbReference type="ARBA" id="ARBA00022989"/>
    </source>
</evidence>
<keyword evidence="4 7" id="KW-0812">Transmembrane</keyword>
<feature type="transmembrane region" description="Helical" evidence="7">
    <location>
        <begin position="191"/>
        <end position="211"/>
    </location>
</feature>
<evidence type="ECO:0000256" key="4">
    <source>
        <dbReference type="ARBA" id="ARBA00022692"/>
    </source>
</evidence>
<evidence type="ECO:0000256" key="3">
    <source>
        <dbReference type="ARBA" id="ARBA00022475"/>
    </source>
</evidence>
<feature type="transmembrane region" description="Helical" evidence="7">
    <location>
        <begin position="297"/>
        <end position="317"/>
    </location>
</feature>
<feature type="domain" description="ABC transmembrane type-1" evidence="9">
    <location>
        <begin position="102"/>
        <end position="318"/>
    </location>
</feature>
<dbReference type="PROSITE" id="PS50928">
    <property type="entry name" value="ABC_TM1"/>
    <property type="match status" value="1"/>
</dbReference>
<feature type="transmembrane region" description="Helical" evidence="7">
    <location>
        <begin position="106"/>
        <end position="127"/>
    </location>
</feature>
<evidence type="ECO:0000313" key="10">
    <source>
        <dbReference type="EMBL" id="MFC7406197.1"/>
    </source>
</evidence>
<dbReference type="InterPro" id="IPR035906">
    <property type="entry name" value="MetI-like_sf"/>
</dbReference>
<dbReference type="CDD" id="cd06261">
    <property type="entry name" value="TM_PBP2"/>
    <property type="match status" value="1"/>
</dbReference>
<keyword evidence="6 7" id="KW-0472">Membrane</keyword>
<dbReference type="SUPFAM" id="SSF161098">
    <property type="entry name" value="MetI-like"/>
    <property type="match status" value="1"/>
</dbReference>
<reference evidence="11" key="1">
    <citation type="journal article" date="2019" name="Int. J. Syst. Evol. Microbiol.">
        <title>The Global Catalogue of Microorganisms (GCM) 10K type strain sequencing project: providing services to taxonomists for standard genome sequencing and annotation.</title>
        <authorList>
            <consortium name="The Broad Institute Genomics Platform"/>
            <consortium name="The Broad Institute Genome Sequencing Center for Infectious Disease"/>
            <person name="Wu L."/>
            <person name="Ma J."/>
        </authorList>
    </citation>
    <scope>NUCLEOTIDE SEQUENCE [LARGE SCALE GENOMIC DNA]</scope>
    <source>
        <strain evidence="11">JCM 1490</strain>
    </source>
</reference>
<dbReference type="EMBL" id="JBHTCQ010000002">
    <property type="protein sequence ID" value="MFC7406197.1"/>
    <property type="molecule type" value="Genomic_DNA"/>
</dbReference>
<evidence type="ECO:0000256" key="8">
    <source>
        <dbReference type="SAM" id="MobiDB-lite"/>
    </source>
</evidence>
<comment type="similarity">
    <text evidence="7">Belongs to the binding-protein-dependent transport system permease family.</text>
</comment>
<feature type="compositionally biased region" description="Low complexity" evidence="8">
    <location>
        <begin position="23"/>
        <end position="33"/>
    </location>
</feature>
<comment type="caution">
    <text evidence="10">The sequence shown here is derived from an EMBL/GenBank/DDBJ whole genome shotgun (WGS) entry which is preliminary data.</text>
</comment>
<dbReference type="Gene3D" id="1.10.3720.10">
    <property type="entry name" value="MetI-like"/>
    <property type="match status" value="1"/>
</dbReference>